<evidence type="ECO:0000256" key="1">
    <source>
        <dbReference type="SAM" id="Phobius"/>
    </source>
</evidence>
<gene>
    <name evidence="3" type="primary">20213279</name>
    <name evidence="2" type="ORF">HELRODRAFT_195151</name>
</gene>
<evidence type="ECO:0000313" key="4">
    <source>
        <dbReference type="Proteomes" id="UP000015101"/>
    </source>
</evidence>
<dbReference type="EnsemblMetazoa" id="HelroT195151">
    <property type="protein sequence ID" value="HelroP195151"/>
    <property type="gene ID" value="HelroG195151"/>
</dbReference>
<evidence type="ECO:0000313" key="2">
    <source>
        <dbReference type="EMBL" id="ESO07852.1"/>
    </source>
</evidence>
<protein>
    <submittedName>
        <fullName evidence="2 3">Uncharacterized protein</fullName>
    </submittedName>
</protein>
<dbReference type="CTD" id="20213279"/>
<reference evidence="4" key="1">
    <citation type="submission" date="2012-12" db="EMBL/GenBank/DDBJ databases">
        <authorList>
            <person name="Hellsten U."/>
            <person name="Grimwood J."/>
            <person name="Chapman J.A."/>
            <person name="Shapiro H."/>
            <person name="Aerts A."/>
            <person name="Otillar R.P."/>
            <person name="Terry A.Y."/>
            <person name="Boore J.L."/>
            <person name="Simakov O."/>
            <person name="Marletaz F."/>
            <person name="Cho S.-J."/>
            <person name="Edsinger-Gonzales E."/>
            <person name="Havlak P."/>
            <person name="Kuo D.-H."/>
            <person name="Larsson T."/>
            <person name="Lv J."/>
            <person name="Arendt D."/>
            <person name="Savage R."/>
            <person name="Osoegawa K."/>
            <person name="de Jong P."/>
            <person name="Lindberg D.R."/>
            <person name="Seaver E.C."/>
            <person name="Weisblat D.A."/>
            <person name="Putnam N.H."/>
            <person name="Grigoriev I.V."/>
            <person name="Rokhsar D.S."/>
        </authorList>
    </citation>
    <scope>NUCLEOTIDE SEQUENCE</scope>
</reference>
<dbReference type="InParanoid" id="T1FWT4"/>
<name>T1FWT4_HELRO</name>
<dbReference type="RefSeq" id="XP_009014050.1">
    <property type="nucleotide sequence ID" value="XM_009015802.1"/>
</dbReference>
<reference evidence="3" key="3">
    <citation type="submission" date="2015-06" db="UniProtKB">
        <authorList>
            <consortium name="EnsemblMetazoa"/>
        </authorList>
    </citation>
    <scope>IDENTIFICATION</scope>
</reference>
<sequence length="134" mass="14632">KSINSDVRNLQRKGYDWVGWKRDSKSGQTKLGQVKLGQTSSSSLLSSLSSSSLSLAQKDFVELRFGFANVRNFTSVTFHCLHAPGKGVKITKNLPKRSTTQIRYWIIVVAAASAALLVVVIVVVVVVAVVSNKR</sequence>
<dbReference type="Gene3D" id="2.60.120.1190">
    <property type="match status" value="1"/>
</dbReference>
<proteinExistence type="predicted"/>
<dbReference type="AlphaFoldDB" id="T1FWT4"/>
<dbReference type="KEGG" id="hro:HELRODRAFT_195151"/>
<keyword evidence="1" id="KW-1133">Transmembrane helix</keyword>
<evidence type="ECO:0000313" key="3">
    <source>
        <dbReference type="EnsemblMetazoa" id="HelroP195151"/>
    </source>
</evidence>
<keyword evidence="4" id="KW-1185">Reference proteome</keyword>
<keyword evidence="1" id="KW-0472">Membrane</keyword>
<keyword evidence="1" id="KW-0812">Transmembrane</keyword>
<accession>T1FWT4</accession>
<reference evidence="2 4" key="2">
    <citation type="journal article" date="2013" name="Nature">
        <title>Insights into bilaterian evolution from three spiralian genomes.</title>
        <authorList>
            <person name="Simakov O."/>
            <person name="Marletaz F."/>
            <person name="Cho S.J."/>
            <person name="Edsinger-Gonzales E."/>
            <person name="Havlak P."/>
            <person name="Hellsten U."/>
            <person name="Kuo D.H."/>
            <person name="Larsson T."/>
            <person name="Lv J."/>
            <person name="Arendt D."/>
            <person name="Savage R."/>
            <person name="Osoegawa K."/>
            <person name="de Jong P."/>
            <person name="Grimwood J."/>
            <person name="Chapman J.A."/>
            <person name="Shapiro H."/>
            <person name="Aerts A."/>
            <person name="Otillar R.P."/>
            <person name="Terry A.Y."/>
            <person name="Boore J.L."/>
            <person name="Grigoriev I.V."/>
            <person name="Lindberg D.R."/>
            <person name="Seaver E.C."/>
            <person name="Weisblat D.A."/>
            <person name="Putnam N.H."/>
            <person name="Rokhsar D.S."/>
        </authorList>
    </citation>
    <scope>NUCLEOTIDE SEQUENCE</scope>
</reference>
<organism evidence="3 4">
    <name type="scientific">Helobdella robusta</name>
    <name type="common">Californian leech</name>
    <dbReference type="NCBI Taxonomy" id="6412"/>
    <lineage>
        <taxon>Eukaryota</taxon>
        <taxon>Metazoa</taxon>
        <taxon>Spiralia</taxon>
        <taxon>Lophotrochozoa</taxon>
        <taxon>Annelida</taxon>
        <taxon>Clitellata</taxon>
        <taxon>Hirudinea</taxon>
        <taxon>Rhynchobdellida</taxon>
        <taxon>Glossiphoniidae</taxon>
        <taxon>Helobdella</taxon>
    </lineage>
</organism>
<dbReference type="GeneID" id="20213279"/>
<dbReference type="EMBL" id="KB096147">
    <property type="protein sequence ID" value="ESO07852.1"/>
    <property type="molecule type" value="Genomic_DNA"/>
</dbReference>
<feature type="transmembrane region" description="Helical" evidence="1">
    <location>
        <begin position="104"/>
        <end position="130"/>
    </location>
</feature>
<dbReference type="EMBL" id="AMQM01011152">
    <property type="status" value="NOT_ANNOTATED_CDS"/>
    <property type="molecule type" value="Genomic_DNA"/>
</dbReference>
<dbReference type="HOGENOM" id="CLU_1901440_0_0_1"/>
<dbReference type="Proteomes" id="UP000015101">
    <property type="component" value="Unassembled WGS sequence"/>
</dbReference>